<feature type="compositionally biased region" description="Polar residues" evidence="2">
    <location>
        <begin position="148"/>
        <end position="166"/>
    </location>
</feature>
<dbReference type="RefSeq" id="XP_070141146.1">
    <property type="nucleotide sequence ID" value="XM_070285045.1"/>
</dbReference>
<dbReference type="GeneID" id="108075236"/>
<reference evidence="4" key="1">
    <citation type="submission" date="2025-08" db="UniProtKB">
        <authorList>
            <consortium name="RefSeq"/>
        </authorList>
    </citation>
    <scope>IDENTIFICATION</scope>
    <source>
        <strain evidence="4">14028-0561.14</strain>
        <tissue evidence="4">Whole fly</tissue>
    </source>
</reference>
<evidence type="ECO:0000313" key="4">
    <source>
        <dbReference type="RefSeq" id="XP_070141146.1"/>
    </source>
</evidence>
<organism evidence="3 4">
    <name type="scientific">Drosophila kikkawai</name>
    <name type="common">Fruit fly</name>
    <dbReference type="NCBI Taxonomy" id="30033"/>
    <lineage>
        <taxon>Eukaryota</taxon>
        <taxon>Metazoa</taxon>
        <taxon>Ecdysozoa</taxon>
        <taxon>Arthropoda</taxon>
        <taxon>Hexapoda</taxon>
        <taxon>Insecta</taxon>
        <taxon>Pterygota</taxon>
        <taxon>Neoptera</taxon>
        <taxon>Endopterygota</taxon>
        <taxon>Diptera</taxon>
        <taxon>Brachycera</taxon>
        <taxon>Muscomorpha</taxon>
        <taxon>Ephydroidea</taxon>
        <taxon>Drosophilidae</taxon>
        <taxon>Drosophila</taxon>
        <taxon>Sophophora</taxon>
    </lineage>
</organism>
<gene>
    <name evidence="4" type="primary">CtIP</name>
</gene>
<accession>A0ABM4GEK4</accession>
<evidence type="ECO:0000256" key="2">
    <source>
        <dbReference type="SAM" id="MobiDB-lite"/>
    </source>
</evidence>
<protein>
    <submittedName>
        <fullName evidence="4">Uncharacterized protein CtIP isoform X1</fullName>
    </submittedName>
</protein>
<feature type="compositionally biased region" description="Polar residues" evidence="2">
    <location>
        <begin position="225"/>
        <end position="235"/>
    </location>
</feature>
<feature type="region of interest" description="Disordered" evidence="2">
    <location>
        <begin position="71"/>
        <end position="94"/>
    </location>
</feature>
<feature type="region of interest" description="Disordered" evidence="2">
    <location>
        <begin position="348"/>
        <end position="385"/>
    </location>
</feature>
<feature type="region of interest" description="Disordered" evidence="2">
    <location>
        <begin position="195"/>
        <end position="239"/>
    </location>
</feature>
<evidence type="ECO:0000313" key="3">
    <source>
        <dbReference type="Proteomes" id="UP001652661"/>
    </source>
</evidence>
<feature type="region of interest" description="Disordered" evidence="2">
    <location>
        <begin position="109"/>
        <end position="166"/>
    </location>
</feature>
<dbReference type="Proteomes" id="UP001652661">
    <property type="component" value="Chromosome 3L"/>
</dbReference>
<feature type="compositionally biased region" description="Polar residues" evidence="2">
    <location>
        <begin position="350"/>
        <end position="362"/>
    </location>
</feature>
<feature type="coiled-coil region" evidence="1">
    <location>
        <begin position="31"/>
        <end position="62"/>
    </location>
</feature>
<evidence type="ECO:0000256" key="1">
    <source>
        <dbReference type="SAM" id="Coils"/>
    </source>
</evidence>
<feature type="compositionally biased region" description="Basic and acidic residues" evidence="2">
    <location>
        <begin position="195"/>
        <end position="207"/>
    </location>
</feature>
<name>A0ABM4GEK4_DROKI</name>
<keyword evidence="1" id="KW-0175">Coiled coil</keyword>
<keyword evidence="3" id="KW-1185">Reference proteome</keyword>
<proteinExistence type="predicted"/>
<feature type="compositionally biased region" description="Acidic residues" evidence="2">
    <location>
        <begin position="109"/>
        <end position="121"/>
    </location>
</feature>
<feature type="compositionally biased region" description="Low complexity" evidence="2">
    <location>
        <begin position="210"/>
        <end position="224"/>
    </location>
</feature>
<sequence length="506" mass="57316">MTCGTCRGHKERSVKCLIAALDIIKDHALMMQQASEESDKTIENLKAHNEKLHKALDLLKERQESMTLMQAEKRRKLSPKKPNDDISPLPQSQNSLNMNIALNSIELSDEDQEMEEDESITETETNSLRSPRKLKSLLNRKPDIRNLENVQPNSLSTSNQNWISKTPKNPAVLTKLSLTHKGSALGLKQTRLKFESNKTSTSEKDVIEDSPNLSSSKSRPSRSLMQRTDTVTASSAGDAKLDVTSSSSLLQMPKPTFELEDDAEFDMDSSELPLMPPPATPPFLKMNSTSDSVVLLTPATQDIIFVNDTLEDHENVDKLGTMDVLAEIMKDDDDACSNALRQFEKKMIDQQKQNKPTPQAIQITRPVKQEPISQPAEPDLGNESTKLPEDIEKYMMDIKDEDESKDSVEEEEEEFPRPIVVKNEPELTLKERHNINCPDCEKFINFMGSNLTDEKIKDYLNNCRHVDARSSTPPGFWNPHMVSFAENDPRNEVLIDNRFRDQRLNK</sequence>